<organism evidence="2 3">
    <name type="scientific">Nonomuraea guangzhouensis</name>
    <dbReference type="NCBI Taxonomy" id="1291555"/>
    <lineage>
        <taxon>Bacteria</taxon>
        <taxon>Bacillati</taxon>
        <taxon>Actinomycetota</taxon>
        <taxon>Actinomycetes</taxon>
        <taxon>Streptosporangiales</taxon>
        <taxon>Streptosporangiaceae</taxon>
        <taxon>Nonomuraea</taxon>
    </lineage>
</organism>
<reference evidence="3" key="1">
    <citation type="journal article" date="2019" name="Int. J. Syst. Evol. Microbiol.">
        <title>The Global Catalogue of Microorganisms (GCM) 10K type strain sequencing project: providing services to taxonomists for standard genome sequencing and annotation.</title>
        <authorList>
            <consortium name="The Broad Institute Genomics Platform"/>
            <consortium name="The Broad Institute Genome Sequencing Center for Infectious Disease"/>
            <person name="Wu L."/>
            <person name="Ma J."/>
        </authorList>
    </citation>
    <scope>NUCLEOTIDE SEQUENCE [LARGE SCALE GENOMIC DNA]</scope>
    <source>
        <strain evidence="3">CGMCC 1.15399</strain>
    </source>
</reference>
<evidence type="ECO:0000313" key="2">
    <source>
        <dbReference type="EMBL" id="MFD1544933.1"/>
    </source>
</evidence>
<dbReference type="Proteomes" id="UP001597097">
    <property type="component" value="Unassembled WGS sequence"/>
</dbReference>
<feature type="chain" id="PRO_5047344450" evidence="1">
    <location>
        <begin position="26"/>
        <end position="154"/>
    </location>
</feature>
<feature type="signal peptide" evidence="1">
    <location>
        <begin position="1"/>
        <end position="25"/>
    </location>
</feature>
<sequence length="154" mass="16719">MMRKLIYTIATGAIAAGLLGPAAQASTPEPALAPAGTSVGVNAKASSAADRWFTLWSGHTKGKTLIGPGRNNKARVLQAVVQCWSGGDGTRATVRFDRRRLGVYYRASKARTFPCDGTKKYYRVSSARIGTVYRVHLWLSPKSHTVMAWMQNYG</sequence>
<name>A0ABW4GRI1_9ACTN</name>
<protein>
    <submittedName>
        <fullName evidence="2">Uncharacterized protein</fullName>
    </submittedName>
</protein>
<accession>A0ABW4GRI1</accession>
<keyword evidence="1" id="KW-0732">Signal</keyword>
<dbReference type="EMBL" id="JBHUCM010000045">
    <property type="protein sequence ID" value="MFD1544933.1"/>
    <property type="molecule type" value="Genomic_DNA"/>
</dbReference>
<proteinExistence type="predicted"/>
<keyword evidence="3" id="KW-1185">Reference proteome</keyword>
<evidence type="ECO:0000256" key="1">
    <source>
        <dbReference type="SAM" id="SignalP"/>
    </source>
</evidence>
<gene>
    <name evidence="2" type="ORF">ACFSJ0_48365</name>
</gene>
<comment type="caution">
    <text evidence="2">The sequence shown here is derived from an EMBL/GenBank/DDBJ whole genome shotgun (WGS) entry which is preliminary data.</text>
</comment>
<evidence type="ECO:0000313" key="3">
    <source>
        <dbReference type="Proteomes" id="UP001597097"/>
    </source>
</evidence>
<dbReference type="RefSeq" id="WP_219528917.1">
    <property type="nucleotide sequence ID" value="NZ_JAHKRM010000005.1"/>
</dbReference>